<reference evidence="4 5" key="1">
    <citation type="submission" date="2017-05" db="EMBL/GenBank/DDBJ databases">
        <authorList>
            <person name="Song R."/>
            <person name="Chenine A.L."/>
            <person name="Ruprecht R.M."/>
        </authorList>
    </citation>
    <scope>NUCLEOTIDE SEQUENCE [LARGE SCALE GENOMIC DNA]</scope>
    <source>
        <strain evidence="4 5">CECT 7927</strain>
    </source>
</reference>
<organism evidence="4 5">
    <name type="scientific">Vibrio mangrovi</name>
    <dbReference type="NCBI Taxonomy" id="474394"/>
    <lineage>
        <taxon>Bacteria</taxon>
        <taxon>Pseudomonadati</taxon>
        <taxon>Pseudomonadota</taxon>
        <taxon>Gammaproteobacteria</taxon>
        <taxon>Vibrionales</taxon>
        <taxon>Vibrionaceae</taxon>
        <taxon>Vibrio</taxon>
    </lineage>
</organism>
<proteinExistence type="predicted"/>
<name>A0A1Y6IYN1_9VIBR</name>
<reference evidence="3 6" key="2">
    <citation type="submission" date="2023-11" db="EMBL/GenBank/DDBJ databases">
        <title>Plant-associative lifestyle of Vibrio porteresiae and its evolutionary dynamics.</title>
        <authorList>
            <person name="Rameshkumar N."/>
            <person name="Kirti K."/>
        </authorList>
    </citation>
    <scope>NUCLEOTIDE SEQUENCE [LARGE SCALE GENOMIC DNA]</scope>
    <source>
        <strain evidence="3 6">MSSRF38</strain>
    </source>
</reference>
<dbReference type="GO" id="GO:0008199">
    <property type="term" value="F:ferric iron binding"/>
    <property type="evidence" value="ECO:0007669"/>
    <property type="project" value="InterPro"/>
</dbReference>
<dbReference type="InterPro" id="IPR006311">
    <property type="entry name" value="TAT_signal"/>
</dbReference>
<dbReference type="OrthoDB" id="9805815at2"/>
<accession>A0A1Y6IYN1</accession>
<dbReference type="PROSITE" id="PS51318">
    <property type="entry name" value="TAT"/>
    <property type="match status" value="1"/>
</dbReference>
<dbReference type="Gene3D" id="2.60.130.10">
    <property type="entry name" value="Aromatic compound dioxygenase"/>
    <property type="match status" value="1"/>
</dbReference>
<dbReference type="AlphaFoldDB" id="A0A1Y6IYN1"/>
<feature type="domain" description="Intradiol ring-cleavage dioxygenases" evidence="2">
    <location>
        <begin position="116"/>
        <end position="234"/>
    </location>
</feature>
<keyword evidence="6" id="KW-1185">Reference proteome</keyword>
<dbReference type="EMBL" id="JAWRCO010000001">
    <property type="protein sequence ID" value="MDW6002342.1"/>
    <property type="molecule type" value="Genomic_DNA"/>
</dbReference>
<dbReference type="InterPro" id="IPR015889">
    <property type="entry name" value="Intradiol_dOase_core"/>
</dbReference>
<feature type="compositionally biased region" description="Low complexity" evidence="1">
    <location>
        <begin position="60"/>
        <end position="72"/>
    </location>
</feature>
<dbReference type="SUPFAM" id="SSF49482">
    <property type="entry name" value="Aromatic compound dioxygenase"/>
    <property type="match status" value="1"/>
</dbReference>
<dbReference type="PANTHER" id="PTHR34315:SF1">
    <property type="entry name" value="INTRADIOL RING-CLEAVAGE DIOXYGENASES DOMAIN-CONTAINING PROTEIN-RELATED"/>
    <property type="match status" value="1"/>
</dbReference>
<dbReference type="RefSeq" id="WP_087482764.1">
    <property type="nucleotide sequence ID" value="NZ_AP024883.1"/>
</dbReference>
<dbReference type="Proteomes" id="UP000196125">
    <property type="component" value="Unassembled WGS sequence"/>
</dbReference>
<dbReference type="GO" id="GO:0018576">
    <property type="term" value="F:catechol 1,2-dioxygenase activity"/>
    <property type="evidence" value="ECO:0007669"/>
    <property type="project" value="UniProtKB-EC"/>
</dbReference>
<keyword evidence="4" id="KW-0560">Oxidoreductase</keyword>
<evidence type="ECO:0000256" key="1">
    <source>
        <dbReference type="SAM" id="MobiDB-lite"/>
    </source>
</evidence>
<protein>
    <submittedName>
        <fullName evidence="4">Catechol 1,2-dioxygenase</fullName>
        <ecNumber evidence="4">1.13.11.1</ecNumber>
    </submittedName>
</protein>
<feature type="region of interest" description="Disordered" evidence="1">
    <location>
        <begin position="36"/>
        <end position="72"/>
    </location>
</feature>
<evidence type="ECO:0000313" key="6">
    <source>
        <dbReference type="Proteomes" id="UP001283366"/>
    </source>
</evidence>
<dbReference type="EMBL" id="FXXI01000012">
    <property type="protein sequence ID" value="SMS02759.1"/>
    <property type="molecule type" value="Genomic_DNA"/>
</dbReference>
<evidence type="ECO:0000313" key="3">
    <source>
        <dbReference type="EMBL" id="MDW6002342.1"/>
    </source>
</evidence>
<dbReference type="PANTHER" id="PTHR34315">
    <property type="match status" value="1"/>
</dbReference>
<evidence type="ECO:0000259" key="2">
    <source>
        <dbReference type="Pfam" id="PF00775"/>
    </source>
</evidence>
<evidence type="ECO:0000313" key="5">
    <source>
        <dbReference type="Proteomes" id="UP000196125"/>
    </source>
</evidence>
<dbReference type="EC" id="1.13.11.1" evidence="4"/>
<feature type="compositionally biased region" description="Basic residues" evidence="1">
    <location>
        <begin position="43"/>
        <end position="53"/>
    </location>
</feature>
<dbReference type="Pfam" id="PF00775">
    <property type="entry name" value="Dioxygenase_C"/>
    <property type="match status" value="1"/>
</dbReference>
<keyword evidence="4" id="KW-0223">Dioxygenase</keyword>
<dbReference type="InterPro" id="IPR000627">
    <property type="entry name" value="Intradiol_dOase_C"/>
</dbReference>
<sequence length="289" mass="31587">MKKDESIQSRRRAMKSIASLAAITLAPAVIGRASAETFGPGAGHHRPPGHRPPGHGGSDGSDSGAWASGGTASMTADFPEDSIFETGQTCSVALTEALTMGPCYFTGNYQEDISEGQTGLPMMLCLQLIDQNCQPLAGYEVEVWHCNVDGLYSGDTTGSSDSSSFFRSYCTENDEEALASKWFRGTLVTDSSGRVNFRSCFPGWYASRAIHIHFKINKNNTRELVSQCGFDDDFCTTICTTHVDYVNRGEPDTLFRNDSIFTDGNTDQLFNYRQNNDGSLLVYKRIIVS</sequence>
<dbReference type="Proteomes" id="UP001283366">
    <property type="component" value="Unassembled WGS sequence"/>
</dbReference>
<gene>
    <name evidence="4" type="primary">catA</name>
    <name evidence="3" type="ORF">SBX37_05620</name>
    <name evidence="4" type="ORF">VIM7927_04099</name>
</gene>
<evidence type="ECO:0000313" key="4">
    <source>
        <dbReference type="EMBL" id="SMS02759.1"/>
    </source>
</evidence>